<dbReference type="InterPro" id="IPR013976">
    <property type="entry name" value="HDOD"/>
</dbReference>
<evidence type="ECO:0000313" key="2">
    <source>
        <dbReference type="EMBL" id="EQD80929.1"/>
    </source>
</evidence>
<dbReference type="PROSITE" id="PS51833">
    <property type="entry name" value="HDOD"/>
    <property type="match status" value="1"/>
</dbReference>
<reference evidence="2" key="1">
    <citation type="submission" date="2013-08" db="EMBL/GenBank/DDBJ databases">
        <authorList>
            <person name="Mendez C."/>
            <person name="Richter M."/>
            <person name="Ferrer M."/>
            <person name="Sanchez J."/>
        </authorList>
    </citation>
    <scope>NUCLEOTIDE SEQUENCE</scope>
</reference>
<dbReference type="EMBL" id="AUZX01000283">
    <property type="protein sequence ID" value="EQD80929.1"/>
    <property type="molecule type" value="Genomic_DNA"/>
</dbReference>
<dbReference type="InterPro" id="IPR052340">
    <property type="entry name" value="RNase_Y/CdgJ"/>
</dbReference>
<evidence type="ECO:0000259" key="1">
    <source>
        <dbReference type="PROSITE" id="PS51833"/>
    </source>
</evidence>
<organism evidence="2">
    <name type="scientific">mine drainage metagenome</name>
    <dbReference type="NCBI Taxonomy" id="410659"/>
    <lineage>
        <taxon>unclassified sequences</taxon>
        <taxon>metagenomes</taxon>
        <taxon>ecological metagenomes</taxon>
    </lineage>
</organism>
<gene>
    <name evidence="2" type="ORF">B1A_00368</name>
</gene>
<feature type="domain" description="HDOD" evidence="1">
    <location>
        <begin position="18"/>
        <end position="104"/>
    </location>
</feature>
<name>T1DHV9_9ZZZZ</name>
<protein>
    <submittedName>
        <fullName evidence="2">Signal transduction protein</fullName>
    </submittedName>
</protein>
<dbReference type="AlphaFoldDB" id="T1DHV9"/>
<dbReference type="PANTHER" id="PTHR33525">
    <property type="match status" value="1"/>
</dbReference>
<dbReference type="Pfam" id="PF08668">
    <property type="entry name" value="HDOD"/>
    <property type="match status" value="1"/>
</dbReference>
<reference evidence="2" key="2">
    <citation type="journal article" date="2014" name="ISME J.">
        <title>Microbial stratification in low pH oxic and suboxic macroscopic growths along an acid mine drainage.</title>
        <authorList>
            <person name="Mendez-Garcia C."/>
            <person name="Mesa V."/>
            <person name="Sprenger R.R."/>
            <person name="Richter M."/>
            <person name="Diez M.S."/>
            <person name="Solano J."/>
            <person name="Bargiela R."/>
            <person name="Golyshina O.V."/>
            <person name="Manteca A."/>
            <person name="Ramos J.L."/>
            <person name="Gallego J.R."/>
            <person name="Llorente I."/>
            <person name="Martins Dos Santos V.A."/>
            <person name="Jensen O.N."/>
            <person name="Pelaez A.I."/>
            <person name="Sanchez J."/>
            <person name="Ferrer M."/>
        </authorList>
    </citation>
    <scope>NUCLEOTIDE SEQUENCE</scope>
</reference>
<sequence length="104" mass="11242">FAFVKALAAELSKGKVDLPSFPDIALRVRQILSDEEVSQEKVVRVVGSEPMLAARLLQIANSAAINYSGRPITELRTAIARLGFNMVRSAAIAFAMSQLKKATP</sequence>
<dbReference type="Gene3D" id="1.10.3210.10">
    <property type="entry name" value="Hypothetical protein af1432"/>
    <property type="match status" value="1"/>
</dbReference>
<dbReference type="SUPFAM" id="SSF109604">
    <property type="entry name" value="HD-domain/PDEase-like"/>
    <property type="match status" value="1"/>
</dbReference>
<feature type="non-terminal residue" evidence="2">
    <location>
        <position position="1"/>
    </location>
</feature>
<comment type="caution">
    <text evidence="2">The sequence shown here is derived from an EMBL/GenBank/DDBJ whole genome shotgun (WGS) entry which is preliminary data.</text>
</comment>
<proteinExistence type="predicted"/>
<accession>T1DHV9</accession>
<dbReference type="PANTHER" id="PTHR33525:SF3">
    <property type="entry name" value="RIBONUCLEASE Y"/>
    <property type="match status" value="1"/>
</dbReference>